<dbReference type="AlphaFoldDB" id="A0A8H6S6L1"/>
<evidence type="ECO:0000313" key="14">
    <source>
        <dbReference type="EMBL" id="KAF7293145.1"/>
    </source>
</evidence>
<dbReference type="GO" id="GO:0016627">
    <property type="term" value="F:oxidoreductase activity, acting on the CH-CH group of donors"/>
    <property type="evidence" value="ECO:0007669"/>
    <property type="project" value="InterPro"/>
</dbReference>
<comment type="caution">
    <text evidence="14">The sequence shown here is derived from an EMBL/GenBank/DDBJ whole genome shotgun (WGS) entry which is preliminary data.</text>
</comment>
<evidence type="ECO:0000259" key="13">
    <source>
        <dbReference type="Pfam" id="PF21696"/>
    </source>
</evidence>
<comment type="similarity">
    <text evidence="3">Belongs to the steroid 5-alpha reductase family.</text>
</comment>
<dbReference type="GO" id="GO:0005783">
    <property type="term" value="C:endoplasmic reticulum"/>
    <property type="evidence" value="ECO:0007669"/>
    <property type="project" value="UniProtKB-SubCell"/>
</dbReference>
<dbReference type="InterPro" id="IPR001104">
    <property type="entry name" value="3-oxo-5_a-steroid_4-DH_C"/>
</dbReference>
<evidence type="ECO:0000256" key="5">
    <source>
        <dbReference type="ARBA" id="ARBA00022692"/>
    </source>
</evidence>
<proteinExistence type="inferred from homology"/>
<sequence length="318" mass="35892">MDAPNNIQVEVSLGRKKTALLRSLKMPLTLSFPPSPPPTVRDVKRAIQKAFPKFYADRQKLSLPEAPKSLSDDSVLLFDAAGKVELVVGDLGPQISWRTVFIVEYAGPLLIHPLLYHLPKVFYRTEVQHSALQKSIYAMVLVHFIKRELETVFVHRFSHSTMPLFNIFKNSGHYWFLSGLLLAVDAYRPGYSQPVVAGTWRDGPLLQLGWAIWAYAELSNLIVHLNLRSLRPAGTTTRTVPVGYGFSAPFNLSFPNYFFETLAWGAVFLISGSPAAALFIAVSFGQMLIWAQKKHRAYKKEFGDKYPRNRKAIVPYII</sequence>
<organism evidence="14 15">
    <name type="scientific">Mycena chlorophos</name>
    <name type="common">Agaric fungus</name>
    <name type="synonym">Agaricus chlorophos</name>
    <dbReference type="NCBI Taxonomy" id="658473"/>
    <lineage>
        <taxon>Eukaryota</taxon>
        <taxon>Fungi</taxon>
        <taxon>Dikarya</taxon>
        <taxon>Basidiomycota</taxon>
        <taxon>Agaricomycotina</taxon>
        <taxon>Agaricomycetes</taxon>
        <taxon>Agaricomycetidae</taxon>
        <taxon>Agaricales</taxon>
        <taxon>Marasmiineae</taxon>
        <taxon>Mycenaceae</taxon>
        <taxon>Mycena</taxon>
    </lineage>
</organism>
<evidence type="ECO:0000256" key="3">
    <source>
        <dbReference type="ARBA" id="ARBA00007742"/>
    </source>
</evidence>
<dbReference type="Proteomes" id="UP000613580">
    <property type="component" value="Unassembled WGS sequence"/>
</dbReference>
<dbReference type="Pfam" id="PF21696">
    <property type="entry name" value="TECR_N"/>
    <property type="match status" value="1"/>
</dbReference>
<dbReference type="Gene3D" id="3.10.20.90">
    <property type="entry name" value="Phosphatidylinositol 3-kinase Catalytic Subunit, Chain A, domain 1"/>
    <property type="match status" value="1"/>
</dbReference>
<reference evidence="14" key="1">
    <citation type="submission" date="2020-05" db="EMBL/GenBank/DDBJ databases">
        <title>Mycena genomes resolve the evolution of fungal bioluminescence.</title>
        <authorList>
            <person name="Tsai I.J."/>
        </authorList>
    </citation>
    <scope>NUCLEOTIDE SEQUENCE</scope>
    <source>
        <strain evidence="14">110903Hualien_Pintung</strain>
    </source>
</reference>
<feature type="domain" description="TECR-like N-terminal" evidence="13">
    <location>
        <begin position="38"/>
        <end position="77"/>
    </location>
</feature>
<dbReference type="InterPro" id="IPR039357">
    <property type="entry name" value="SRD5A/TECR"/>
</dbReference>
<evidence type="ECO:0000256" key="10">
    <source>
        <dbReference type="ARBA" id="ARBA00023136"/>
    </source>
</evidence>
<keyword evidence="15" id="KW-1185">Reference proteome</keyword>
<evidence type="ECO:0000256" key="7">
    <source>
        <dbReference type="ARBA" id="ARBA00022989"/>
    </source>
</evidence>
<keyword evidence="4" id="KW-0444">Lipid biosynthesis</keyword>
<dbReference type="GO" id="GO:0016020">
    <property type="term" value="C:membrane"/>
    <property type="evidence" value="ECO:0007669"/>
    <property type="project" value="UniProtKB-SubCell"/>
</dbReference>
<evidence type="ECO:0000256" key="6">
    <source>
        <dbReference type="ARBA" id="ARBA00022824"/>
    </source>
</evidence>
<evidence type="ECO:0000256" key="8">
    <source>
        <dbReference type="ARBA" id="ARBA00023002"/>
    </source>
</evidence>
<dbReference type="GO" id="GO:0042761">
    <property type="term" value="P:very long-chain fatty acid biosynthetic process"/>
    <property type="evidence" value="ECO:0007669"/>
    <property type="project" value="TreeGrafter"/>
</dbReference>
<feature type="transmembrane region" description="Helical" evidence="11">
    <location>
        <begin position="262"/>
        <end position="290"/>
    </location>
</feature>
<keyword evidence="7 11" id="KW-1133">Transmembrane helix</keyword>
<evidence type="ECO:0000256" key="4">
    <source>
        <dbReference type="ARBA" id="ARBA00022516"/>
    </source>
</evidence>
<evidence type="ECO:0000256" key="11">
    <source>
        <dbReference type="SAM" id="Phobius"/>
    </source>
</evidence>
<dbReference type="PANTHER" id="PTHR10556:SF28">
    <property type="entry name" value="VERY-LONG-CHAIN ENOYL-COA REDUCTASE"/>
    <property type="match status" value="1"/>
</dbReference>
<accession>A0A8H6S6L1</accession>
<evidence type="ECO:0000256" key="2">
    <source>
        <dbReference type="ARBA" id="ARBA00004240"/>
    </source>
</evidence>
<gene>
    <name evidence="14" type="ORF">HMN09_01192500</name>
</gene>
<keyword evidence="5 11" id="KW-0812">Transmembrane</keyword>
<dbReference type="PROSITE" id="PS50244">
    <property type="entry name" value="S5A_REDUCTASE"/>
    <property type="match status" value="1"/>
</dbReference>
<dbReference type="InterPro" id="IPR049127">
    <property type="entry name" value="TECR-like_N"/>
</dbReference>
<keyword evidence="6" id="KW-0256">Endoplasmic reticulum</keyword>
<evidence type="ECO:0000256" key="1">
    <source>
        <dbReference type="ARBA" id="ARBA00004141"/>
    </source>
</evidence>
<dbReference type="EMBL" id="JACAZE010000021">
    <property type="protein sequence ID" value="KAF7293145.1"/>
    <property type="molecule type" value="Genomic_DNA"/>
</dbReference>
<protein>
    <submittedName>
        <fullName evidence="14">S5A-REDUCTASE domain-containing protein</fullName>
    </submittedName>
</protein>
<name>A0A8H6S6L1_MYCCL</name>
<evidence type="ECO:0000313" key="15">
    <source>
        <dbReference type="Proteomes" id="UP000613580"/>
    </source>
</evidence>
<dbReference type="Pfam" id="PF02544">
    <property type="entry name" value="Steroid_dh"/>
    <property type="match status" value="1"/>
</dbReference>
<keyword evidence="9" id="KW-0443">Lipid metabolism</keyword>
<keyword evidence="10 11" id="KW-0472">Membrane</keyword>
<evidence type="ECO:0000256" key="9">
    <source>
        <dbReference type="ARBA" id="ARBA00023098"/>
    </source>
</evidence>
<evidence type="ECO:0000259" key="12">
    <source>
        <dbReference type="Pfam" id="PF02544"/>
    </source>
</evidence>
<comment type="subcellular location">
    <subcellularLocation>
        <location evidence="2">Endoplasmic reticulum</location>
    </subcellularLocation>
    <subcellularLocation>
        <location evidence="1">Membrane</location>
        <topology evidence="1">Multi-pass membrane protein</topology>
    </subcellularLocation>
</comment>
<feature type="domain" description="3-oxo-5-alpha-steroid 4-dehydrogenase C-terminal" evidence="12">
    <location>
        <begin position="161"/>
        <end position="317"/>
    </location>
</feature>
<keyword evidence="8" id="KW-0560">Oxidoreductase</keyword>
<dbReference type="PANTHER" id="PTHR10556">
    <property type="entry name" value="3-OXO-5-ALPHA-STEROID 4-DEHYDROGENASE"/>
    <property type="match status" value="1"/>
</dbReference>
<dbReference type="OrthoDB" id="540503at2759"/>